<evidence type="ECO:0000313" key="2">
    <source>
        <dbReference type="Proteomes" id="UP000289856"/>
    </source>
</evidence>
<name>A0A3T1D893_9BACL</name>
<reference evidence="1 2" key="1">
    <citation type="submission" date="2019-01" db="EMBL/GenBank/DDBJ databases">
        <title>Complete genome sequence of Cohnella hallensis HS21 isolated from Korean fir (Abies koreana) rhizospheric soil.</title>
        <authorList>
            <person name="Jiang L."/>
            <person name="Kang S.W."/>
            <person name="Kim S."/>
            <person name="Jung J."/>
            <person name="Kim C.Y."/>
            <person name="Kim D.H."/>
            <person name="Kim S.W."/>
            <person name="Lee J."/>
        </authorList>
    </citation>
    <scope>NUCLEOTIDE SEQUENCE [LARGE SCALE GENOMIC DNA]</scope>
    <source>
        <strain evidence="1 2">HS21</strain>
    </source>
</reference>
<dbReference type="RefSeq" id="WP_130611375.1">
    <property type="nucleotide sequence ID" value="NZ_AP019400.1"/>
</dbReference>
<proteinExistence type="predicted"/>
<dbReference type="AlphaFoldDB" id="A0A3T1D893"/>
<evidence type="ECO:0000313" key="1">
    <source>
        <dbReference type="EMBL" id="BBI34288.1"/>
    </source>
</evidence>
<dbReference type="OrthoDB" id="3532550at2"/>
<protein>
    <submittedName>
        <fullName evidence="1">Uncharacterized protein</fullName>
    </submittedName>
</protein>
<sequence>MNKPFEIQPLRLLGEWTVEFNNFYECEPDNCNDFGAYFVEDLLQLTNSKYNLVLDLGWYPDSDKNGTYKLLLIKDYNWEKPLEYFFGGRSTKAIVEKIEYWTNYGFYQKYL</sequence>
<keyword evidence="2" id="KW-1185">Reference proteome</keyword>
<accession>A0A3T1D893</accession>
<dbReference type="KEGG" id="cohn:KCTCHS21_36870"/>
<gene>
    <name evidence="1" type="ORF">KCTCHS21_36870</name>
</gene>
<dbReference type="EMBL" id="AP019400">
    <property type="protein sequence ID" value="BBI34288.1"/>
    <property type="molecule type" value="Genomic_DNA"/>
</dbReference>
<organism evidence="1 2">
    <name type="scientific">Cohnella abietis</name>
    <dbReference type="NCBI Taxonomy" id="2507935"/>
    <lineage>
        <taxon>Bacteria</taxon>
        <taxon>Bacillati</taxon>
        <taxon>Bacillota</taxon>
        <taxon>Bacilli</taxon>
        <taxon>Bacillales</taxon>
        <taxon>Paenibacillaceae</taxon>
        <taxon>Cohnella</taxon>
    </lineage>
</organism>
<dbReference type="Proteomes" id="UP000289856">
    <property type="component" value="Chromosome"/>
</dbReference>